<feature type="compositionally biased region" description="Low complexity" evidence="1">
    <location>
        <begin position="437"/>
        <end position="450"/>
    </location>
</feature>
<evidence type="ECO:0000256" key="1">
    <source>
        <dbReference type="SAM" id="MobiDB-lite"/>
    </source>
</evidence>
<reference evidence="2" key="1">
    <citation type="submission" date="2023-10" db="EMBL/GenBank/DDBJ databases">
        <authorList>
            <person name="Chen Y."/>
            <person name="Shah S."/>
            <person name="Dougan E. K."/>
            <person name="Thang M."/>
            <person name="Chan C."/>
        </authorList>
    </citation>
    <scope>NUCLEOTIDE SEQUENCE [LARGE SCALE GENOMIC DNA]</scope>
</reference>
<proteinExistence type="predicted"/>
<dbReference type="EMBL" id="CAUYUJ010018838">
    <property type="protein sequence ID" value="CAK0886710.1"/>
    <property type="molecule type" value="Genomic_DNA"/>
</dbReference>
<feature type="compositionally biased region" description="Basic and acidic residues" evidence="1">
    <location>
        <begin position="213"/>
        <end position="232"/>
    </location>
</feature>
<gene>
    <name evidence="2" type="ORF">PCOR1329_LOCUS67993</name>
</gene>
<sequence>MEAWAYGATGSYVPEGLNKAQSGWAALTSWALLWPTRSAEEFGAMMRTRRFWPTNLPKKLRRLPEDYFKCWHPPTLASAGANSRGRWITRAGCTTRVSHVEMKSMKGTPKEKRMCLCKKKDAARLLRGQGRAQHGGEATWQAIILVPKPPPGADRSLLPVHPGMRAHANRSKIEGSSSYTTVADPAAAAASGLQRDETFLRDVKTAAQQTAQRRAESAKRKVAKDDGDKMEAEPPAQNDLATQAKMEQEMQAKFDKQFEDMMAMLQVVAANQQSQGEALAKVNSTASEQMRALATIRGEAQEASRPGPELAGASRSHSGTAPLDPTKLPPAMARDIQEQKTSRMGGAPAPSAAPSLGRYPTYPTADARQQLNPQELYDEQGKAIQDSMEAVSSFEIPPTDPLATAYDQRKGKAKGSAASLQAADAAAQREARTLGDTWTGGQPTVPTQTPNHEKDWHSAGWRTYDGQGKWR</sequence>
<organism evidence="2 3">
    <name type="scientific">Prorocentrum cordatum</name>
    <dbReference type="NCBI Taxonomy" id="2364126"/>
    <lineage>
        <taxon>Eukaryota</taxon>
        <taxon>Sar</taxon>
        <taxon>Alveolata</taxon>
        <taxon>Dinophyceae</taxon>
        <taxon>Prorocentrales</taxon>
        <taxon>Prorocentraceae</taxon>
        <taxon>Prorocentrum</taxon>
    </lineage>
</organism>
<comment type="caution">
    <text evidence="2">The sequence shown here is derived from an EMBL/GenBank/DDBJ whole genome shotgun (WGS) entry which is preliminary data.</text>
</comment>
<evidence type="ECO:0000313" key="3">
    <source>
        <dbReference type="Proteomes" id="UP001189429"/>
    </source>
</evidence>
<name>A0ABN9WJK1_9DINO</name>
<feature type="compositionally biased region" description="Low complexity" evidence="1">
    <location>
        <begin position="414"/>
        <end position="426"/>
    </location>
</feature>
<accession>A0ABN9WJK1</accession>
<feature type="region of interest" description="Disordered" evidence="1">
    <location>
        <begin position="298"/>
        <end position="471"/>
    </location>
</feature>
<feature type="region of interest" description="Disordered" evidence="1">
    <location>
        <begin position="208"/>
        <end position="237"/>
    </location>
</feature>
<protein>
    <submittedName>
        <fullName evidence="2">Uncharacterized protein</fullName>
    </submittedName>
</protein>
<dbReference type="Proteomes" id="UP001189429">
    <property type="component" value="Unassembled WGS sequence"/>
</dbReference>
<evidence type="ECO:0000313" key="2">
    <source>
        <dbReference type="EMBL" id="CAK0886710.1"/>
    </source>
</evidence>
<keyword evidence="3" id="KW-1185">Reference proteome</keyword>